<dbReference type="InterPro" id="IPR019109">
    <property type="entry name" value="MamF_MmsF"/>
</dbReference>
<dbReference type="RefSeq" id="WP_142660167.1">
    <property type="nucleotide sequence ID" value="NZ_CABFVA020000072.1"/>
</dbReference>
<feature type="transmembrane region" description="Helical" evidence="5">
    <location>
        <begin position="52"/>
        <end position="74"/>
    </location>
</feature>
<keyword evidence="4 5" id="KW-0472">Membrane</keyword>
<accession>A0A5E6ME28</accession>
<feature type="transmembrane region" description="Helical" evidence="5">
    <location>
        <begin position="80"/>
        <end position="101"/>
    </location>
</feature>
<evidence type="ECO:0008006" key="8">
    <source>
        <dbReference type="Google" id="ProtNLM"/>
    </source>
</evidence>
<evidence type="ECO:0000313" key="7">
    <source>
        <dbReference type="Proteomes" id="UP000334923"/>
    </source>
</evidence>
<feature type="transmembrane region" description="Helical" evidence="5">
    <location>
        <begin position="20"/>
        <end position="40"/>
    </location>
</feature>
<dbReference type="AlphaFoldDB" id="A0A5E6ME28"/>
<gene>
    <name evidence="6" type="ORF">MAMT_01314</name>
</gene>
<dbReference type="Proteomes" id="UP000334923">
    <property type="component" value="Unassembled WGS sequence"/>
</dbReference>
<organism evidence="6 7">
    <name type="scientific">Methylacidimicrobium tartarophylax</name>
    <dbReference type="NCBI Taxonomy" id="1041768"/>
    <lineage>
        <taxon>Bacteria</taxon>
        <taxon>Pseudomonadati</taxon>
        <taxon>Verrucomicrobiota</taxon>
        <taxon>Methylacidimicrobium</taxon>
    </lineage>
</organism>
<name>A0A5E6ME28_9BACT</name>
<keyword evidence="2 5" id="KW-0812">Transmembrane</keyword>
<protein>
    <recommendedName>
        <fullName evidence="8">DUF4870 domain-containing protein</fullName>
    </recommendedName>
</protein>
<evidence type="ECO:0000313" key="6">
    <source>
        <dbReference type="EMBL" id="VVM06606.1"/>
    </source>
</evidence>
<comment type="subcellular location">
    <subcellularLocation>
        <location evidence="1">Membrane</location>
        <topology evidence="1">Multi-pass membrane protein</topology>
    </subcellularLocation>
</comment>
<dbReference type="EMBL" id="CABFVA020000072">
    <property type="protein sequence ID" value="VVM06606.1"/>
    <property type="molecule type" value="Genomic_DNA"/>
</dbReference>
<sequence length="113" mass="12497">METDNSEGRNLALLAHLAPIFGYLITIGQILIPLLIYLLAKETFAKKQAREALNAQITFTIYFLAAGLLCFVLIGFPLLLGLGIFVLWTMISAAIAVSKGVSYRYPLIFRFVS</sequence>
<reference evidence="6 7" key="1">
    <citation type="submission" date="2019-09" db="EMBL/GenBank/DDBJ databases">
        <authorList>
            <person name="Cremers G."/>
        </authorList>
    </citation>
    <scope>NUCLEOTIDE SEQUENCE [LARGE SCALE GENOMIC DNA]</scope>
    <source>
        <strain evidence="6">4A</strain>
    </source>
</reference>
<proteinExistence type="predicted"/>
<evidence type="ECO:0000256" key="1">
    <source>
        <dbReference type="ARBA" id="ARBA00004141"/>
    </source>
</evidence>
<evidence type="ECO:0000256" key="3">
    <source>
        <dbReference type="ARBA" id="ARBA00022989"/>
    </source>
</evidence>
<keyword evidence="7" id="KW-1185">Reference proteome</keyword>
<evidence type="ECO:0000256" key="4">
    <source>
        <dbReference type="ARBA" id="ARBA00023136"/>
    </source>
</evidence>
<keyword evidence="3 5" id="KW-1133">Transmembrane helix</keyword>
<dbReference type="Pfam" id="PF09685">
    <property type="entry name" value="MamF_MmsF"/>
    <property type="match status" value="1"/>
</dbReference>
<evidence type="ECO:0000256" key="5">
    <source>
        <dbReference type="SAM" id="Phobius"/>
    </source>
</evidence>
<dbReference type="OrthoDB" id="9808930at2"/>
<evidence type="ECO:0000256" key="2">
    <source>
        <dbReference type="ARBA" id="ARBA00022692"/>
    </source>
</evidence>